<dbReference type="OMA" id="LMAMAIW"/>
<sequence>MTASTHFGSGLGTGDDELMAMAIWAFGVVGLAVALCIDCAAQFTAMPVLFFGHIAAMLVCWCLMTSGSVIYVLPVSKSRDSVRAIHAAIQTCAVLVAVVGYCCIFRNHQLMGGSQFGFDPGNPPAKTAHALLGYLVLGCMLLQAFQGWSKYLGLQVGKIRHLAHPLNGRVLLVIMALNMALVLTTFPLSQALFIRLAGGILLTSAAAVILAGPAGKAAAREAVDAGEAMLLEAEKGYEQLASE</sequence>
<evidence type="ECO:0000313" key="9">
    <source>
        <dbReference type="EMBL" id="OLP79024.1"/>
    </source>
</evidence>
<dbReference type="AlphaFoldDB" id="A0A1Q9C7X5"/>
<feature type="transmembrane region" description="Helical" evidence="7">
    <location>
        <begin position="49"/>
        <end position="73"/>
    </location>
</feature>
<reference evidence="9 10" key="1">
    <citation type="submission" date="2016-02" db="EMBL/GenBank/DDBJ databases">
        <title>Genome analysis of coral dinoflagellate symbionts highlights evolutionary adaptations to a symbiotic lifestyle.</title>
        <authorList>
            <person name="Aranda M."/>
            <person name="Li Y."/>
            <person name="Liew Y.J."/>
            <person name="Baumgarten S."/>
            <person name="Simakov O."/>
            <person name="Wilson M."/>
            <person name="Piel J."/>
            <person name="Ashoor H."/>
            <person name="Bougouffa S."/>
            <person name="Bajic V.B."/>
            <person name="Ryu T."/>
            <person name="Ravasi T."/>
            <person name="Bayer T."/>
            <person name="Micklem G."/>
            <person name="Kim H."/>
            <person name="Bhak J."/>
            <person name="Lajeunesse T.C."/>
            <person name="Voolstra C.R."/>
        </authorList>
    </citation>
    <scope>NUCLEOTIDE SEQUENCE [LARGE SCALE GENOMIC DNA]</scope>
    <source>
        <strain evidence="9 10">CCMP2467</strain>
    </source>
</reference>
<keyword evidence="4" id="KW-0249">Electron transport</keyword>
<feature type="transmembrane region" description="Helical" evidence="7">
    <location>
        <begin position="21"/>
        <end position="43"/>
    </location>
</feature>
<gene>
    <name evidence="9" type="ORF">AK812_SmicGene40743</name>
</gene>
<organism evidence="9 10">
    <name type="scientific">Symbiodinium microadriaticum</name>
    <name type="common">Dinoflagellate</name>
    <name type="synonym">Zooxanthella microadriatica</name>
    <dbReference type="NCBI Taxonomy" id="2951"/>
    <lineage>
        <taxon>Eukaryota</taxon>
        <taxon>Sar</taxon>
        <taxon>Alveolata</taxon>
        <taxon>Dinophyceae</taxon>
        <taxon>Suessiales</taxon>
        <taxon>Symbiodiniaceae</taxon>
        <taxon>Symbiodinium</taxon>
    </lineage>
</organism>
<keyword evidence="6 7" id="KW-0472">Membrane</keyword>
<keyword evidence="10" id="KW-1185">Reference proteome</keyword>
<protein>
    <recommendedName>
        <fullName evidence="8">Cytochrome b561 domain-containing protein</fullName>
    </recommendedName>
</protein>
<dbReference type="Proteomes" id="UP000186817">
    <property type="component" value="Unassembled WGS sequence"/>
</dbReference>
<evidence type="ECO:0000256" key="3">
    <source>
        <dbReference type="ARBA" id="ARBA00022692"/>
    </source>
</evidence>
<dbReference type="InterPro" id="IPR006593">
    <property type="entry name" value="Cyt_b561/ferric_Rdtase_TM"/>
</dbReference>
<evidence type="ECO:0000256" key="7">
    <source>
        <dbReference type="SAM" id="Phobius"/>
    </source>
</evidence>
<feature type="domain" description="Cytochrome b561" evidence="8">
    <location>
        <begin position="57"/>
        <end position="184"/>
    </location>
</feature>
<keyword evidence="5 7" id="KW-1133">Transmembrane helix</keyword>
<dbReference type="EMBL" id="LSRX01001534">
    <property type="protein sequence ID" value="OLP79024.1"/>
    <property type="molecule type" value="Genomic_DNA"/>
</dbReference>
<evidence type="ECO:0000259" key="8">
    <source>
        <dbReference type="Pfam" id="PF03188"/>
    </source>
</evidence>
<evidence type="ECO:0000313" key="10">
    <source>
        <dbReference type="Proteomes" id="UP000186817"/>
    </source>
</evidence>
<evidence type="ECO:0000256" key="1">
    <source>
        <dbReference type="ARBA" id="ARBA00004370"/>
    </source>
</evidence>
<keyword evidence="2" id="KW-0813">Transport</keyword>
<comment type="subcellular location">
    <subcellularLocation>
        <location evidence="1">Membrane</location>
    </subcellularLocation>
</comment>
<keyword evidence="3 7" id="KW-0812">Transmembrane</keyword>
<feature type="transmembrane region" description="Helical" evidence="7">
    <location>
        <begin position="166"/>
        <end position="186"/>
    </location>
</feature>
<evidence type="ECO:0000256" key="5">
    <source>
        <dbReference type="ARBA" id="ARBA00022989"/>
    </source>
</evidence>
<feature type="transmembrane region" description="Helical" evidence="7">
    <location>
        <begin position="85"/>
        <end position="107"/>
    </location>
</feature>
<evidence type="ECO:0000256" key="2">
    <source>
        <dbReference type="ARBA" id="ARBA00022448"/>
    </source>
</evidence>
<evidence type="ECO:0000256" key="4">
    <source>
        <dbReference type="ARBA" id="ARBA00022982"/>
    </source>
</evidence>
<accession>A0A1Q9C7X5</accession>
<dbReference type="OrthoDB" id="432917at2759"/>
<name>A0A1Q9C7X5_SYMMI</name>
<dbReference type="GO" id="GO:0016020">
    <property type="term" value="C:membrane"/>
    <property type="evidence" value="ECO:0007669"/>
    <property type="project" value="UniProtKB-SubCell"/>
</dbReference>
<comment type="caution">
    <text evidence="9">The sequence shown here is derived from an EMBL/GenBank/DDBJ whole genome shotgun (WGS) entry which is preliminary data.</text>
</comment>
<dbReference type="Pfam" id="PF03188">
    <property type="entry name" value="Cytochrom_B561"/>
    <property type="match status" value="1"/>
</dbReference>
<dbReference type="Gene3D" id="1.20.120.1770">
    <property type="match status" value="1"/>
</dbReference>
<evidence type="ECO:0000256" key="6">
    <source>
        <dbReference type="ARBA" id="ARBA00023136"/>
    </source>
</evidence>
<proteinExistence type="predicted"/>
<feature type="transmembrane region" description="Helical" evidence="7">
    <location>
        <begin position="192"/>
        <end position="211"/>
    </location>
</feature>